<evidence type="ECO:0000256" key="10">
    <source>
        <dbReference type="ARBA" id="ARBA00023128"/>
    </source>
</evidence>
<evidence type="ECO:0000256" key="13">
    <source>
        <dbReference type="SAM" id="Phobius"/>
    </source>
</evidence>
<evidence type="ECO:0000256" key="7">
    <source>
        <dbReference type="ARBA" id="ARBA00022781"/>
    </source>
</evidence>
<keyword evidence="7 12" id="KW-0375">Hydrogen ion transport</keyword>
<evidence type="ECO:0000256" key="8">
    <source>
        <dbReference type="ARBA" id="ARBA00022989"/>
    </source>
</evidence>
<dbReference type="GO" id="GO:0031966">
    <property type="term" value="C:mitochondrial membrane"/>
    <property type="evidence" value="ECO:0007669"/>
    <property type="project" value="UniProtKB-SubCell"/>
</dbReference>
<evidence type="ECO:0000256" key="2">
    <source>
        <dbReference type="ARBA" id="ARBA00008892"/>
    </source>
</evidence>
<keyword evidence="11 13" id="KW-0472">Membrane</keyword>
<keyword evidence="10 12" id="KW-0496">Mitochondrion</keyword>
<evidence type="ECO:0000256" key="11">
    <source>
        <dbReference type="ARBA" id="ARBA00023136"/>
    </source>
</evidence>
<sequence length="52" mass="6594">MPQMYPMNWLILFFIFLILFFMINSMNYFYKLPILSKGKKMCFLKFKLNWLW</sequence>
<evidence type="ECO:0000256" key="1">
    <source>
        <dbReference type="ARBA" id="ARBA00004304"/>
    </source>
</evidence>
<dbReference type="EMBL" id="MZ152217">
    <property type="protein sequence ID" value="QXE46446.1"/>
    <property type="molecule type" value="Genomic_DNA"/>
</dbReference>
<evidence type="ECO:0000256" key="4">
    <source>
        <dbReference type="ARBA" id="ARBA00022448"/>
    </source>
</evidence>
<proteinExistence type="inferred from homology"/>
<evidence type="ECO:0000256" key="6">
    <source>
        <dbReference type="ARBA" id="ARBA00022692"/>
    </source>
</evidence>
<dbReference type="InterPro" id="IPR001421">
    <property type="entry name" value="ATP8_metazoa"/>
</dbReference>
<geneLocation type="mitochondrion" evidence="14"/>
<evidence type="ECO:0000256" key="12">
    <source>
        <dbReference type="RuleBase" id="RU003661"/>
    </source>
</evidence>
<dbReference type="Pfam" id="PF00895">
    <property type="entry name" value="ATP-synt_8"/>
    <property type="match status" value="1"/>
</dbReference>
<keyword evidence="6 12" id="KW-0812">Transmembrane</keyword>
<dbReference type="GO" id="GO:0015986">
    <property type="term" value="P:proton motive force-driven ATP synthesis"/>
    <property type="evidence" value="ECO:0007669"/>
    <property type="project" value="InterPro"/>
</dbReference>
<protein>
    <recommendedName>
        <fullName evidence="12">ATP synthase complex subunit 8</fullName>
    </recommendedName>
</protein>
<evidence type="ECO:0000313" key="14">
    <source>
        <dbReference type="EMBL" id="QXE46446.1"/>
    </source>
</evidence>
<keyword evidence="5 12" id="KW-0138">CF(0)</keyword>
<comment type="subcellular location">
    <subcellularLocation>
        <location evidence="1 12">Mitochondrion membrane</location>
        <topology evidence="1 12">Single-pass membrane protein</topology>
    </subcellularLocation>
</comment>
<evidence type="ECO:0000256" key="9">
    <source>
        <dbReference type="ARBA" id="ARBA00023065"/>
    </source>
</evidence>
<feature type="transmembrane region" description="Helical" evidence="13">
    <location>
        <begin position="6"/>
        <end position="30"/>
    </location>
</feature>
<dbReference type="GO" id="GO:0015078">
    <property type="term" value="F:proton transmembrane transporter activity"/>
    <property type="evidence" value="ECO:0007669"/>
    <property type="project" value="InterPro"/>
</dbReference>
<name>A0A8H2SJ36_9HYME</name>
<reference evidence="14" key="1">
    <citation type="submission" date="2021-05" db="EMBL/GenBank/DDBJ databases">
        <authorList>
            <person name="Ren X."/>
            <person name="Wang M."/>
        </authorList>
    </citation>
    <scope>NUCLEOTIDE SEQUENCE</scope>
</reference>
<dbReference type="AlphaFoldDB" id="A0A8H2SJ36"/>
<comment type="similarity">
    <text evidence="2 12">Belongs to the ATPase protein 8 family.</text>
</comment>
<keyword evidence="8 13" id="KW-1133">Transmembrane helix</keyword>
<evidence type="ECO:0000256" key="5">
    <source>
        <dbReference type="ARBA" id="ARBA00022547"/>
    </source>
</evidence>
<dbReference type="GO" id="GO:0045259">
    <property type="term" value="C:proton-transporting ATP synthase complex"/>
    <property type="evidence" value="ECO:0007669"/>
    <property type="project" value="UniProtKB-KW"/>
</dbReference>
<gene>
    <name evidence="14" type="primary">ATP8</name>
</gene>
<organism evidence="14">
    <name type="scientific">Cephalcia yanqingensis</name>
    <dbReference type="NCBI Taxonomy" id="2853409"/>
    <lineage>
        <taxon>Eukaryota</taxon>
        <taxon>Metazoa</taxon>
        <taxon>Ecdysozoa</taxon>
        <taxon>Arthropoda</taxon>
        <taxon>Hexapoda</taxon>
        <taxon>Insecta</taxon>
        <taxon>Pterygota</taxon>
        <taxon>Neoptera</taxon>
        <taxon>Endopterygota</taxon>
        <taxon>Hymenoptera</taxon>
        <taxon>Pamphilioidea</taxon>
        <taxon>Pamphiliidae</taxon>
        <taxon>Cephalciinae</taxon>
        <taxon>Cephalcia</taxon>
    </lineage>
</organism>
<evidence type="ECO:0000256" key="3">
    <source>
        <dbReference type="ARBA" id="ARBA00011291"/>
    </source>
</evidence>
<keyword evidence="4 12" id="KW-0813">Transport</keyword>
<comment type="subunit">
    <text evidence="3">F-type ATPases have 2 components, CF(1) - the catalytic core - and CF(0) - the membrane proton channel.</text>
</comment>
<accession>A0A8H2SJ36</accession>
<keyword evidence="9 12" id="KW-0406">Ion transport</keyword>